<evidence type="ECO:0000256" key="9">
    <source>
        <dbReference type="ARBA" id="ARBA00023004"/>
    </source>
</evidence>
<evidence type="ECO:0000256" key="2">
    <source>
        <dbReference type="ARBA" id="ARBA00004948"/>
    </source>
</evidence>
<evidence type="ECO:0000313" key="14">
    <source>
        <dbReference type="Proteomes" id="UP000254519"/>
    </source>
</evidence>
<keyword evidence="8" id="KW-0784">Thiamine biosynthesis</keyword>
<evidence type="ECO:0000256" key="3">
    <source>
        <dbReference type="ARBA" id="ARBA00009406"/>
    </source>
</evidence>
<dbReference type="InterPro" id="IPR027939">
    <property type="entry name" value="NMT1/THI5"/>
</dbReference>
<feature type="domain" description="SsuA/THI5-like" evidence="12">
    <location>
        <begin position="47"/>
        <end position="270"/>
    </location>
</feature>
<comment type="similarity">
    <text evidence="3">Belongs to the NMT1/THI5 family.</text>
</comment>
<evidence type="ECO:0000256" key="11">
    <source>
        <dbReference type="ARBA" id="ARBA00048179"/>
    </source>
</evidence>
<dbReference type="PROSITE" id="PS51257">
    <property type="entry name" value="PROKAR_LIPOPROTEIN"/>
    <property type="match status" value="1"/>
</dbReference>
<dbReference type="OrthoDB" id="9815602at2"/>
<reference evidence="13 14" key="1">
    <citation type="submission" date="2018-06" db="EMBL/GenBank/DDBJ databases">
        <authorList>
            <consortium name="Pathogen Informatics"/>
            <person name="Doyle S."/>
        </authorList>
    </citation>
    <scope>NUCLEOTIDE SEQUENCE [LARGE SCALE GENOMIC DNA]</scope>
    <source>
        <strain evidence="14">ATCC 11859 / DSM 33 / NCIB 8841 / NCTC 4822</strain>
    </source>
</reference>
<gene>
    <name evidence="13" type="ORF">NCTC4822_02135</name>
</gene>
<evidence type="ECO:0000256" key="1">
    <source>
        <dbReference type="ARBA" id="ARBA00003469"/>
    </source>
</evidence>
<comment type="function">
    <text evidence="1">Responsible for the formation of the pyrimidine heterocycle in the thiamine biosynthesis pathway. Catalyzes the formation of hydroxymethylpyrimidine phosphate (HMP-P) from histidine and pyridoxal phosphate (PLP). The protein uses PLP and the active site histidine to form HMP-P, generating an inactive enzyme. The enzyme can only undergo a single turnover, which suggests it is a suicide enzyme.</text>
</comment>
<dbReference type="PANTHER" id="PTHR31528:SF1">
    <property type="entry name" value="4-AMINO-5-HYDROXYMETHYL-2-METHYLPYRIMIDINE PHOSPHATE SYNTHASE THI11-RELATED"/>
    <property type="match status" value="1"/>
</dbReference>
<evidence type="ECO:0000256" key="4">
    <source>
        <dbReference type="ARBA" id="ARBA00011738"/>
    </source>
</evidence>
<dbReference type="SUPFAM" id="SSF53850">
    <property type="entry name" value="Periplasmic binding protein-like II"/>
    <property type="match status" value="1"/>
</dbReference>
<organism evidence="13 14">
    <name type="scientific">Sporosarcina pasteurii</name>
    <name type="common">Bacillus pasteurii</name>
    <dbReference type="NCBI Taxonomy" id="1474"/>
    <lineage>
        <taxon>Bacteria</taxon>
        <taxon>Bacillati</taxon>
        <taxon>Bacillota</taxon>
        <taxon>Bacilli</taxon>
        <taxon>Bacillales</taxon>
        <taxon>Caryophanaceae</taxon>
        <taxon>Sporosarcina</taxon>
    </lineage>
</organism>
<dbReference type="GO" id="GO:0046872">
    <property type="term" value="F:metal ion binding"/>
    <property type="evidence" value="ECO:0007669"/>
    <property type="project" value="UniProtKB-KW"/>
</dbReference>
<dbReference type="AlphaFoldDB" id="A0A380C1W2"/>
<dbReference type="Proteomes" id="UP000254519">
    <property type="component" value="Unassembled WGS sequence"/>
</dbReference>
<comment type="subunit">
    <text evidence="4">Homodimer.</text>
</comment>
<keyword evidence="9" id="KW-0408">Iron</keyword>
<evidence type="ECO:0000256" key="8">
    <source>
        <dbReference type="ARBA" id="ARBA00022977"/>
    </source>
</evidence>
<accession>A0A380C1W2</accession>
<keyword evidence="14" id="KW-1185">Reference proteome</keyword>
<comment type="pathway">
    <text evidence="2">Cofactor biosynthesis; thiamine diphosphate biosynthesis.</text>
</comment>
<evidence type="ECO:0000256" key="10">
    <source>
        <dbReference type="ARBA" id="ARBA00033171"/>
    </source>
</evidence>
<name>A0A380C1W2_SPOPA</name>
<proteinExistence type="inferred from homology"/>
<evidence type="ECO:0000256" key="7">
    <source>
        <dbReference type="ARBA" id="ARBA00022898"/>
    </source>
</evidence>
<comment type="catalytic activity">
    <reaction evidence="11">
        <text>N(6)-(pyridoxal phosphate)-L-lysyl-[4-amino-5-hydroxymethyl-2-methylpyrimidine phosphate synthase] + L-histidyl-[4-amino-5-hydroxymethyl-2-methylpyrimidine phosphate synthase] + 2 Fe(3+) + 4 H2O = L-lysyl-[4-amino-5-hydroxymethyl-2-methylpyrimidine phosphate synthase] + (2S)-2-amino-5-hydroxy-4-oxopentanoyl-[4-amino-5-hydroxymethyl-2-methylpyrimidine phosphate synthase] + 4-amino-2-methyl-5-(phosphooxymethyl)pyrimidine + 3-oxopropanoate + 2 Fe(2+) + 2 H(+)</text>
        <dbReference type="Rhea" id="RHEA:65756"/>
        <dbReference type="Rhea" id="RHEA-COMP:16892"/>
        <dbReference type="Rhea" id="RHEA-COMP:16893"/>
        <dbReference type="Rhea" id="RHEA-COMP:16894"/>
        <dbReference type="Rhea" id="RHEA-COMP:16895"/>
        <dbReference type="ChEBI" id="CHEBI:15377"/>
        <dbReference type="ChEBI" id="CHEBI:15378"/>
        <dbReference type="ChEBI" id="CHEBI:29033"/>
        <dbReference type="ChEBI" id="CHEBI:29034"/>
        <dbReference type="ChEBI" id="CHEBI:29969"/>
        <dbReference type="ChEBI" id="CHEBI:29979"/>
        <dbReference type="ChEBI" id="CHEBI:33190"/>
        <dbReference type="ChEBI" id="CHEBI:58354"/>
        <dbReference type="ChEBI" id="CHEBI:143915"/>
        <dbReference type="ChEBI" id="CHEBI:157692"/>
    </reaction>
    <physiologicalReaction direction="left-to-right" evidence="11">
        <dbReference type="Rhea" id="RHEA:65757"/>
    </physiologicalReaction>
</comment>
<dbReference type="GO" id="GO:0009228">
    <property type="term" value="P:thiamine biosynthetic process"/>
    <property type="evidence" value="ECO:0007669"/>
    <property type="project" value="UniProtKB-KW"/>
</dbReference>
<keyword evidence="5" id="KW-0808">Transferase</keyword>
<evidence type="ECO:0000256" key="6">
    <source>
        <dbReference type="ARBA" id="ARBA00022723"/>
    </source>
</evidence>
<dbReference type="Gene3D" id="3.40.190.10">
    <property type="entry name" value="Periplasmic binding protein-like II"/>
    <property type="match status" value="2"/>
</dbReference>
<dbReference type="InterPro" id="IPR015168">
    <property type="entry name" value="SsuA/THI5"/>
</dbReference>
<dbReference type="Pfam" id="PF09084">
    <property type="entry name" value="NMT1"/>
    <property type="match status" value="1"/>
</dbReference>
<keyword evidence="6" id="KW-0479">Metal-binding</keyword>
<dbReference type="GO" id="GO:0016740">
    <property type="term" value="F:transferase activity"/>
    <property type="evidence" value="ECO:0007669"/>
    <property type="project" value="UniProtKB-KW"/>
</dbReference>
<protein>
    <recommendedName>
        <fullName evidence="10">Thiamine pyrimidine synthase</fullName>
    </recommendedName>
</protein>
<sequence length="349" mass="37731">MDMHKRIVVALMISCLFIILAGCNNDETEAGGLTKITFTEPSRILSLAPFYVAIEQGFFEEEGIEANIASGGGGAQVIATLLSGEAQFAISGPRSMFSALEADKELLAIQSLNSALTFEIAVADEYLKDKGVTANSSLADRVAVLNGAKIGTNLVGDSGDVYMRYLMKLHGQDPLSVETVKLSGVGPKIGGMKEGIVDGGINSAPFSLQAKDQEVGSLLLKASEEPKYANMVWEVVFAEKKYMEENPELTEKVVRAIGKGIEFAREEPKKTAKSIISYFDGIEVQILEDSLIGMVDTFQGYGEMNQEAWGNAQDPLIEFSEMSGVGIEHDTKPGAIWTNDYVEKVFSEK</sequence>
<evidence type="ECO:0000256" key="5">
    <source>
        <dbReference type="ARBA" id="ARBA00022679"/>
    </source>
</evidence>
<dbReference type="EMBL" id="UGYZ01000002">
    <property type="protein sequence ID" value="SUJ11448.1"/>
    <property type="molecule type" value="Genomic_DNA"/>
</dbReference>
<evidence type="ECO:0000259" key="12">
    <source>
        <dbReference type="Pfam" id="PF09084"/>
    </source>
</evidence>
<keyword evidence="7" id="KW-0663">Pyridoxal phosphate</keyword>
<dbReference type="PANTHER" id="PTHR31528">
    <property type="entry name" value="4-AMINO-5-HYDROXYMETHYL-2-METHYLPYRIMIDINE PHOSPHATE SYNTHASE THI11-RELATED"/>
    <property type="match status" value="1"/>
</dbReference>
<evidence type="ECO:0000313" key="13">
    <source>
        <dbReference type="EMBL" id="SUJ11448.1"/>
    </source>
</evidence>